<gene>
    <name evidence="3" type="ORF">PtA15_2A152</name>
</gene>
<dbReference type="Proteomes" id="UP001164743">
    <property type="component" value="Chromosome 2A"/>
</dbReference>
<keyword evidence="4" id="KW-1185">Reference proteome</keyword>
<evidence type="ECO:0000256" key="2">
    <source>
        <dbReference type="SAM" id="Phobius"/>
    </source>
</evidence>
<evidence type="ECO:0000313" key="3">
    <source>
        <dbReference type="EMBL" id="WAQ81840.1"/>
    </source>
</evidence>
<name>A0ABY7CAM5_9BASI</name>
<proteinExistence type="predicted"/>
<dbReference type="GeneID" id="77807039"/>
<keyword evidence="2" id="KW-0472">Membrane</keyword>
<feature type="transmembrane region" description="Helical" evidence="2">
    <location>
        <begin position="38"/>
        <end position="57"/>
    </location>
</feature>
<sequence length="68" mass="7082">MGDGHDGSAPDTALTGPAARPARPLSCFHRPAFVHNSSAIATALVALFACLWLLVLSSTAETMTLARF</sequence>
<keyword evidence="2" id="KW-1133">Transmembrane helix</keyword>
<reference evidence="3" key="1">
    <citation type="submission" date="2022-10" db="EMBL/GenBank/DDBJ databases">
        <title>Puccinia triticina Genome sequencing and assembly.</title>
        <authorList>
            <person name="Li C."/>
        </authorList>
    </citation>
    <scope>NUCLEOTIDE SEQUENCE</scope>
    <source>
        <strain evidence="3">Pt15</strain>
    </source>
</reference>
<dbReference type="RefSeq" id="XP_053017395.1">
    <property type="nucleotide sequence ID" value="XM_053166144.1"/>
</dbReference>
<protein>
    <submittedName>
        <fullName evidence="3">Uncharacterized protein</fullName>
    </submittedName>
</protein>
<evidence type="ECO:0000313" key="4">
    <source>
        <dbReference type="Proteomes" id="UP001164743"/>
    </source>
</evidence>
<evidence type="ECO:0000256" key="1">
    <source>
        <dbReference type="SAM" id="MobiDB-lite"/>
    </source>
</evidence>
<organism evidence="3 4">
    <name type="scientific">Puccinia triticina</name>
    <dbReference type="NCBI Taxonomy" id="208348"/>
    <lineage>
        <taxon>Eukaryota</taxon>
        <taxon>Fungi</taxon>
        <taxon>Dikarya</taxon>
        <taxon>Basidiomycota</taxon>
        <taxon>Pucciniomycotina</taxon>
        <taxon>Pucciniomycetes</taxon>
        <taxon>Pucciniales</taxon>
        <taxon>Pucciniaceae</taxon>
        <taxon>Puccinia</taxon>
    </lineage>
</organism>
<keyword evidence="2" id="KW-0812">Transmembrane</keyword>
<dbReference type="EMBL" id="CP110422">
    <property type="protein sequence ID" value="WAQ81840.1"/>
    <property type="molecule type" value="Genomic_DNA"/>
</dbReference>
<feature type="region of interest" description="Disordered" evidence="1">
    <location>
        <begin position="1"/>
        <end position="20"/>
    </location>
</feature>
<accession>A0ABY7CAM5</accession>